<dbReference type="InterPro" id="IPR023408">
    <property type="entry name" value="MscS_beta-dom_sf"/>
</dbReference>
<evidence type="ECO:0000256" key="10">
    <source>
        <dbReference type="SAM" id="SignalP"/>
    </source>
</evidence>
<dbReference type="Pfam" id="PF21082">
    <property type="entry name" value="MS_channel_3rd"/>
    <property type="match status" value="1"/>
</dbReference>
<feature type="transmembrane region" description="Helical" evidence="9">
    <location>
        <begin position="516"/>
        <end position="534"/>
    </location>
</feature>
<accession>A0ABP9E7H0</accession>
<dbReference type="Pfam" id="PF12794">
    <property type="entry name" value="MscS_TM"/>
    <property type="match status" value="1"/>
</dbReference>
<keyword evidence="6 9" id="KW-0472">Membrane</keyword>
<evidence type="ECO:0000256" key="4">
    <source>
        <dbReference type="ARBA" id="ARBA00022692"/>
    </source>
</evidence>
<comment type="subcellular location">
    <subcellularLocation>
        <location evidence="1">Cell membrane</location>
        <topology evidence="1">Multi-pass membrane protein</topology>
    </subcellularLocation>
</comment>
<organism evidence="15 16">
    <name type="scientific">Ferrimonas pelagia</name>
    <dbReference type="NCBI Taxonomy" id="1177826"/>
    <lineage>
        <taxon>Bacteria</taxon>
        <taxon>Pseudomonadati</taxon>
        <taxon>Pseudomonadota</taxon>
        <taxon>Gammaproteobacteria</taxon>
        <taxon>Alteromonadales</taxon>
        <taxon>Ferrimonadaceae</taxon>
        <taxon>Ferrimonas</taxon>
    </lineage>
</organism>
<feature type="signal peptide" evidence="10">
    <location>
        <begin position="1"/>
        <end position="19"/>
    </location>
</feature>
<dbReference type="Gene3D" id="3.30.70.100">
    <property type="match status" value="1"/>
</dbReference>
<dbReference type="SUPFAM" id="SSF82689">
    <property type="entry name" value="Mechanosensitive channel protein MscS (YggB), C-terminal domain"/>
    <property type="match status" value="1"/>
</dbReference>
<feature type="domain" description="Mechanosensitive ion channel MscS C-terminal" evidence="13">
    <location>
        <begin position="961"/>
        <end position="1041"/>
    </location>
</feature>
<dbReference type="EMBL" id="BAABJZ010000002">
    <property type="protein sequence ID" value="GAA4871487.1"/>
    <property type="molecule type" value="Genomic_DNA"/>
</dbReference>
<dbReference type="SUPFAM" id="SSF50182">
    <property type="entry name" value="Sm-like ribonucleoproteins"/>
    <property type="match status" value="1"/>
</dbReference>
<comment type="caution">
    <text evidence="15">The sequence shown here is derived from an EMBL/GenBank/DDBJ whole genome shotgun (WGS) entry which is preliminary data.</text>
</comment>
<evidence type="ECO:0000256" key="3">
    <source>
        <dbReference type="ARBA" id="ARBA00022475"/>
    </source>
</evidence>
<name>A0ABP9E7H0_9GAMM</name>
<feature type="transmembrane region" description="Helical" evidence="9">
    <location>
        <begin position="847"/>
        <end position="865"/>
    </location>
</feature>
<evidence type="ECO:0000256" key="5">
    <source>
        <dbReference type="ARBA" id="ARBA00022989"/>
    </source>
</evidence>
<keyword evidence="3" id="KW-1003">Cell membrane</keyword>
<dbReference type="Pfam" id="PF21088">
    <property type="entry name" value="MS_channel_1st"/>
    <property type="match status" value="1"/>
</dbReference>
<evidence type="ECO:0000259" key="14">
    <source>
        <dbReference type="Pfam" id="PF21088"/>
    </source>
</evidence>
<feature type="region of interest" description="Disordered" evidence="8">
    <location>
        <begin position="203"/>
        <end position="233"/>
    </location>
</feature>
<keyword evidence="7" id="KW-0175">Coiled coil</keyword>
<dbReference type="InterPro" id="IPR006685">
    <property type="entry name" value="MscS_channel_2nd"/>
</dbReference>
<dbReference type="SUPFAM" id="SSF82861">
    <property type="entry name" value="Mechanosensitive channel protein MscS (YggB), transmembrane region"/>
    <property type="match status" value="1"/>
</dbReference>
<dbReference type="InterPro" id="IPR052702">
    <property type="entry name" value="MscS-like_channel"/>
</dbReference>
<evidence type="ECO:0000256" key="7">
    <source>
        <dbReference type="SAM" id="Coils"/>
    </source>
</evidence>
<feature type="transmembrane region" description="Helical" evidence="9">
    <location>
        <begin position="748"/>
        <end position="766"/>
    </location>
</feature>
<feature type="transmembrane region" description="Helical" evidence="9">
    <location>
        <begin position="794"/>
        <end position="816"/>
    </location>
</feature>
<sequence>MWRILLCSILLLTSSLAQANSSFSLERRLMPFGNNNNQTITIEQWHSQQKALEQQANEYQELIDQFELRQEQLQNQLQQPLNAEVDPLQSLTQQTSWVHLQLQELKSSAESLAELQQSTRNRLGQLAEIEQQANLQLRLARAESNRTAPLQARQDYYAALVTTVQLEQRAQPLQLQLIQLRQRLVQSQLATFELRLTRLNQATSQKRRAASEAAISDNPDQRNHSNQDPSLSHLSETNAALARALGEINGHLEATSQALIQAEQRYQTQSSDYRDIQEQLEWGGASAAFGESLIRRLNALQRGERGQDAASFLSKTRLQRYDYEHQLEQLQRNLASPNIDAAQQPLWQRQAQLLEQLVEAHEQLVVELSRLKLQQEQLSKHNDRFERLITEYLFWLPNARPITSSTLSEVGLSLSWLMDPQRRADLRQSHQLNAGPWSLWLALVVLILVTLDLLKGPYARLRKAQARYVGNVTQDRFSASVKALLIGLGYSLLLPLPLWFAGAILRFGPGPEFTHALGHGVLSATLVFQLYWSIRQLTHEDGLMVAHFRRHPPLVAHLRRFLGKICLFAAPLLAIVAFTVELDLALLSNSLGRIAFVFLCLLVAYSFRRLSRFALEYHRHHSKTDLNRRFIERLIWLVLIGLPLITLVLAWRGYYYSSHQLLSQALITVAVGISFLLGYLMVKRWMLIERRRLQFELAKARRAEVLAQREKEKAEGISSASTSAEGLVDGLDDPQLDLDTISTQSLSLVRSLMILAFALTLLGLWSQTHPAVFSFLEGITLYSSTQFVDNVEQAVPITLMSLAAALMIAVFTGMIARNLPGLLELMLLQRLDLTPGTGFAISTVSKYLVYTIGVFATFSTLGLAWSKMQWLIAALTVGLGFGLQEIFANFISGLIILFEKPIRIGDTVTIRDLTGTVSKIQIRATTIVDWDRKEIIVPNKAFITEQLVNWSLSDAITRVILKVSVARDSDPALVEAVLHQAVQESPLALSQPEPEIFFGGFGSHTQDFEVRAYADEMGKRWPLRHDLHMRITAKFRAKGIVLAYPQMEMHMAQNHDSRDSGLIRN</sequence>
<keyword evidence="16" id="KW-1185">Reference proteome</keyword>
<keyword evidence="5 9" id="KW-1133">Transmembrane helix</keyword>
<dbReference type="Pfam" id="PF00924">
    <property type="entry name" value="MS_channel_2nd"/>
    <property type="match status" value="1"/>
</dbReference>
<evidence type="ECO:0000256" key="9">
    <source>
        <dbReference type="SAM" id="Phobius"/>
    </source>
</evidence>
<dbReference type="RefSeq" id="WP_345332051.1">
    <property type="nucleotide sequence ID" value="NZ_BAABJZ010000002.1"/>
</dbReference>
<keyword evidence="4 9" id="KW-0812">Transmembrane</keyword>
<feature type="transmembrane region" description="Helical" evidence="9">
    <location>
        <begin position="661"/>
        <end position="682"/>
    </location>
</feature>
<reference evidence="16" key="1">
    <citation type="journal article" date="2019" name="Int. J. Syst. Evol. Microbiol.">
        <title>The Global Catalogue of Microorganisms (GCM) 10K type strain sequencing project: providing services to taxonomists for standard genome sequencing and annotation.</title>
        <authorList>
            <consortium name="The Broad Institute Genomics Platform"/>
            <consortium name="The Broad Institute Genome Sequencing Center for Infectious Disease"/>
            <person name="Wu L."/>
            <person name="Ma J."/>
        </authorList>
    </citation>
    <scope>NUCLEOTIDE SEQUENCE [LARGE SCALE GENOMIC DNA]</scope>
    <source>
        <strain evidence="16">JCM 18401</strain>
    </source>
</reference>
<dbReference type="Gene3D" id="1.10.287.1260">
    <property type="match status" value="1"/>
</dbReference>
<evidence type="ECO:0000256" key="2">
    <source>
        <dbReference type="ARBA" id="ARBA00008017"/>
    </source>
</evidence>
<dbReference type="InterPro" id="IPR011014">
    <property type="entry name" value="MscS_channel_TM-2"/>
</dbReference>
<evidence type="ECO:0000256" key="1">
    <source>
        <dbReference type="ARBA" id="ARBA00004651"/>
    </source>
</evidence>
<evidence type="ECO:0000256" key="6">
    <source>
        <dbReference type="ARBA" id="ARBA00023136"/>
    </source>
</evidence>
<feature type="chain" id="PRO_5045905271" evidence="10">
    <location>
        <begin position="20"/>
        <end position="1065"/>
    </location>
</feature>
<feature type="transmembrane region" description="Helical" evidence="9">
    <location>
        <begin position="586"/>
        <end position="607"/>
    </location>
</feature>
<evidence type="ECO:0000313" key="16">
    <source>
        <dbReference type="Proteomes" id="UP001499988"/>
    </source>
</evidence>
<evidence type="ECO:0000259" key="13">
    <source>
        <dbReference type="Pfam" id="PF21082"/>
    </source>
</evidence>
<feature type="domain" description="Mechanosensitive ion channel transmembrane helices 2/3" evidence="14">
    <location>
        <begin position="843"/>
        <end position="884"/>
    </location>
</feature>
<keyword evidence="10" id="KW-0732">Signal</keyword>
<dbReference type="PANTHER" id="PTHR30347:SF9">
    <property type="entry name" value="MINICONDUCTANCE MECHANOSENSITIVE CHANNEL MSCM"/>
    <property type="match status" value="1"/>
</dbReference>
<protein>
    <submittedName>
        <fullName evidence="15">Mechanosensitive ion channel</fullName>
    </submittedName>
</protein>
<dbReference type="InterPro" id="IPR049142">
    <property type="entry name" value="MS_channel_1st"/>
</dbReference>
<feature type="coiled-coil region" evidence="7">
    <location>
        <begin position="42"/>
        <end position="76"/>
    </location>
</feature>
<evidence type="ECO:0000313" key="15">
    <source>
        <dbReference type="EMBL" id="GAA4871487.1"/>
    </source>
</evidence>
<feature type="domain" description="Mechanosensitive ion channel MscS" evidence="11">
    <location>
        <begin position="886"/>
        <end position="951"/>
    </location>
</feature>
<dbReference type="PROSITE" id="PS01246">
    <property type="entry name" value="UPF0003"/>
    <property type="match status" value="1"/>
</dbReference>
<comment type="similarity">
    <text evidence="2">Belongs to the MscS (TC 1.A.23) family.</text>
</comment>
<feature type="coiled-coil region" evidence="7">
    <location>
        <begin position="313"/>
        <end position="391"/>
    </location>
</feature>
<dbReference type="PANTHER" id="PTHR30347">
    <property type="entry name" value="POTASSIUM CHANNEL RELATED"/>
    <property type="match status" value="1"/>
</dbReference>
<dbReference type="InterPro" id="IPR006686">
    <property type="entry name" value="MscS_channel_CS"/>
</dbReference>
<feature type="transmembrane region" description="Helical" evidence="9">
    <location>
        <begin position="437"/>
        <end position="454"/>
    </location>
</feature>
<dbReference type="InterPro" id="IPR049278">
    <property type="entry name" value="MS_channel_C"/>
</dbReference>
<feature type="transmembrane region" description="Helical" evidence="9">
    <location>
        <begin position="483"/>
        <end position="504"/>
    </location>
</feature>
<dbReference type="Proteomes" id="UP001499988">
    <property type="component" value="Unassembled WGS sequence"/>
</dbReference>
<proteinExistence type="inferred from homology"/>
<gene>
    <name evidence="15" type="ORF">GCM10023333_00350</name>
</gene>
<feature type="transmembrane region" description="Helical" evidence="9">
    <location>
        <begin position="561"/>
        <end position="580"/>
    </location>
</feature>
<feature type="transmembrane region" description="Helical" evidence="9">
    <location>
        <begin position="871"/>
        <end position="898"/>
    </location>
</feature>
<feature type="transmembrane region" description="Helical" evidence="9">
    <location>
        <begin position="634"/>
        <end position="655"/>
    </location>
</feature>
<feature type="domain" description="Mechanosensitive ion channel inner membrane" evidence="12">
    <location>
        <begin position="437"/>
        <end position="782"/>
    </location>
</feature>
<dbReference type="InterPro" id="IPR010920">
    <property type="entry name" value="LSM_dom_sf"/>
</dbReference>
<evidence type="ECO:0000259" key="11">
    <source>
        <dbReference type="Pfam" id="PF00924"/>
    </source>
</evidence>
<evidence type="ECO:0000256" key="8">
    <source>
        <dbReference type="SAM" id="MobiDB-lite"/>
    </source>
</evidence>
<dbReference type="InterPro" id="IPR011066">
    <property type="entry name" value="MscS_channel_C_sf"/>
</dbReference>
<evidence type="ECO:0000259" key="12">
    <source>
        <dbReference type="Pfam" id="PF12794"/>
    </source>
</evidence>
<dbReference type="Gene3D" id="2.30.30.60">
    <property type="match status" value="1"/>
</dbReference>
<dbReference type="InterPro" id="IPR025692">
    <property type="entry name" value="MscS_IM_dom1"/>
</dbReference>